<dbReference type="GO" id="GO:0034088">
    <property type="term" value="P:maintenance of mitotic sister chromatid cohesion"/>
    <property type="evidence" value="ECO:0007669"/>
    <property type="project" value="TreeGrafter"/>
</dbReference>
<proteinExistence type="inferred from homology"/>
<protein>
    <recommendedName>
        <fullName evidence="5">Sister chromatid cohesion protein DCC1</fullName>
    </recommendedName>
</protein>
<evidence type="ECO:0000256" key="3">
    <source>
        <dbReference type="SAM" id="MobiDB-lite"/>
    </source>
</evidence>
<gene>
    <name evidence="4" type="ORF">PPAR1163_LOCUS20363</name>
</gene>
<evidence type="ECO:0000313" key="4">
    <source>
        <dbReference type="EMBL" id="CAD9261982.1"/>
    </source>
</evidence>
<dbReference type="Pfam" id="PF09724">
    <property type="entry name" value="Dcc1"/>
    <property type="match status" value="1"/>
</dbReference>
<keyword evidence="2" id="KW-0235">DNA replication</keyword>
<accession>A0A7S1UAR5</accession>
<reference evidence="4" key="1">
    <citation type="submission" date="2021-01" db="EMBL/GenBank/DDBJ databases">
        <authorList>
            <person name="Corre E."/>
            <person name="Pelletier E."/>
            <person name="Niang G."/>
            <person name="Scheremetjew M."/>
            <person name="Finn R."/>
            <person name="Kale V."/>
            <person name="Holt S."/>
            <person name="Cochrane G."/>
            <person name="Meng A."/>
            <person name="Brown T."/>
            <person name="Cohen L."/>
        </authorList>
    </citation>
    <scope>NUCLEOTIDE SEQUENCE</scope>
    <source>
        <strain evidence="4">CCMP2877</strain>
    </source>
</reference>
<dbReference type="PANTHER" id="PTHR13395">
    <property type="entry name" value="SISTER CHROMATID COHESION PROTEIN DCC1-RELATED"/>
    <property type="match status" value="1"/>
</dbReference>
<dbReference type="InterPro" id="IPR019128">
    <property type="entry name" value="Dcc1"/>
</dbReference>
<dbReference type="GO" id="GO:0000775">
    <property type="term" value="C:chromosome, centromeric region"/>
    <property type="evidence" value="ECO:0007669"/>
    <property type="project" value="TreeGrafter"/>
</dbReference>
<evidence type="ECO:0008006" key="5">
    <source>
        <dbReference type="Google" id="ProtNLM"/>
    </source>
</evidence>
<evidence type="ECO:0000256" key="1">
    <source>
        <dbReference type="ARBA" id="ARBA00007017"/>
    </source>
</evidence>
<dbReference type="GO" id="GO:0006260">
    <property type="term" value="P:DNA replication"/>
    <property type="evidence" value="ECO:0007669"/>
    <property type="project" value="UniProtKB-KW"/>
</dbReference>
<feature type="region of interest" description="Disordered" evidence="3">
    <location>
        <begin position="115"/>
        <end position="136"/>
    </location>
</feature>
<sequence length="427" mass="45915">MEETTALHEVVQRGPKRRRVGVGFDGSFSRQRYQLCRATPEVLAALRAGQLCYAASEPVAAAPATATGGNSDKGAAAISSAAGPTSVRICGADRSYRAALRDTSNQLLLVAPAVIEDKENPKPNPNPNSQDESPSSTFLVRGSVGSVIDPEKDLGDLSDLKKLMASVEVTEGEAAALDEARGFDFAAVAERVALSAGELRKGLERLGCLELGGRWRGIAARVYHDVAKAVITDLVASDFLLHAVDVDAVCSHLEEDFDVRLVRHVCHTLRLEAKDGEAPACDSLTSALCPRKTARARAAVLLHGRAGGMDPERFQHAWCDALPGKSEPEPECLEGLVVEVEIPHEDPSIEVTYKRVVLFDEAELPKEPKARFGALFKRKSLWTRTEISPYLAGYGAETAVLKLLAKHAKKLKGLDGSDGDEARYCAR</sequence>
<name>A0A7S1UAR5_9STRA</name>
<organism evidence="4">
    <name type="scientific">Phaeomonas parva</name>
    <dbReference type="NCBI Taxonomy" id="124430"/>
    <lineage>
        <taxon>Eukaryota</taxon>
        <taxon>Sar</taxon>
        <taxon>Stramenopiles</taxon>
        <taxon>Ochrophyta</taxon>
        <taxon>Pinguiophyceae</taxon>
        <taxon>Pinguiochrysidales</taxon>
        <taxon>Pinguiochrysidaceae</taxon>
        <taxon>Phaeomonas</taxon>
    </lineage>
</organism>
<evidence type="ECO:0000256" key="2">
    <source>
        <dbReference type="ARBA" id="ARBA00022705"/>
    </source>
</evidence>
<dbReference type="AlphaFoldDB" id="A0A7S1UAR5"/>
<dbReference type="GO" id="GO:0031390">
    <property type="term" value="C:Ctf18 RFC-like complex"/>
    <property type="evidence" value="ECO:0007669"/>
    <property type="project" value="InterPro"/>
</dbReference>
<dbReference type="GO" id="GO:0000785">
    <property type="term" value="C:chromatin"/>
    <property type="evidence" value="ECO:0007669"/>
    <property type="project" value="TreeGrafter"/>
</dbReference>
<dbReference type="PANTHER" id="PTHR13395:SF6">
    <property type="entry name" value="SISTER CHROMATID COHESION PROTEIN DCC1"/>
    <property type="match status" value="1"/>
</dbReference>
<dbReference type="EMBL" id="HBGJ01032164">
    <property type="protein sequence ID" value="CAD9261982.1"/>
    <property type="molecule type" value="Transcribed_RNA"/>
</dbReference>
<comment type="similarity">
    <text evidence="1">Belongs to the DCC1 family.</text>
</comment>